<sequence length="83" mass="9614">MNDQVTKISQHGLIKGKSSQTNLITYHDGTTTWMDEGKAVDVYVNFSKALDTVLHDILVGKLRKYGLNKWMVRWIENWMNSRS</sequence>
<reference evidence="1" key="1">
    <citation type="submission" date="2019-10" db="EMBL/GenBank/DDBJ databases">
        <authorList>
            <person name="Soares A.E.R."/>
            <person name="Aleixo A."/>
            <person name="Schneider P."/>
            <person name="Miyaki C.Y."/>
            <person name="Schneider M.P."/>
            <person name="Mello C."/>
            <person name="Vasconcelos A.T.R."/>
        </authorList>
    </citation>
    <scope>NUCLEOTIDE SEQUENCE</scope>
    <source>
        <tissue evidence="1">Muscle</tissue>
    </source>
</reference>
<protein>
    <recommendedName>
        <fullName evidence="3">Reverse transcriptase domain-containing protein</fullName>
    </recommendedName>
</protein>
<dbReference type="EMBL" id="WHWB01034082">
    <property type="protein sequence ID" value="KAJ7414220.1"/>
    <property type="molecule type" value="Genomic_DNA"/>
</dbReference>
<accession>A0ABQ9D912</accession>
<name>A0ABQ9D912_9PASS</name>
<gene>
    <name evidence="1" type="ORF">WISP_85343</name>
</gene>
<evidence type="ECO:0000313" key="1">
    <source>
        <dbReference type="EMBL" id="KAJ7414220.1"/>
    </source>
</evidence>
<comment type="caution">
    <text evidence="1">The sequence shown here is derived from an EMBL/GenBank/DDBJ whole genome shotgun (WGS) entry which is preliminary data.</text>
</comment>
<keyword evidence="2" id="KW-1185">Reference proteome</keyword>
<organism evidence="1 2">
    <name type="scientific">Willisornis vidua</name>
    <name type="common">Xingu scale-backed antbird</name>
    <dbReference type="NCBI Taxonomy" id="1566151"/>
    <lineage>
        <taxon>Eukaryota</taxon>
        <taxon>Metazoa</taxon>
        <taxon>Chordata</taxon>
        <taxon>Craniata</taxon>
        <taxon>Vertebrata</taxon>
        <taxon>Euteleostomi</taxon>
        <taxon>Archelosauria</taxon>
        <taxon>Archosauria</taxon>
        <taxon>Dinosauria</taxon>
        <taxon>Saurischia</taxon>
        <taxon>Theropoda</taxon>
        <taxon>Coelurosauria</taxon>
        <taxon>Aves</taxon>
        <taxon>Neognathae</taxon>
        <taxon>Neoaves</taxon>
        <taxon>Telluraves</taxon>
        <taxon>Australaves</taxon>
        <taxon>Passeriformes</taxon>
        <taxon>Thamnophilidae</taxon>
        <taxon>Willisornis</taxon>
    </lineage>
</organism>
<dbReference type="Proteomes" id="UP001145742">
    <property type="component" value="Unassembled WGS sequence"/>
</dbReference>
<evidence type="ECO:0008006" key="3">
    <source>
        <dbReference type="Google" id="ProtNLM"/>
    </source>
</evidence>
<proteinExistence type="predicted"/>
<dbReference type="PANTHER" id="PTHR33332">
    <property type="entry name" value="REVERSE TRANSCRIPTASE DOMAIN-CONTAINING PROTEIN"/>
    <property type="match status" value="1"/>
</dbReference>
<evidence type="ECO:0000313" key="2">
    <source>
        <dbReference type="Proteomes" id="UP001145742"/>
    </source>
</evidence>